<name>A0A2H1VTB0_SPOFR</name>
<dbReference type="EMBL" id="ODYU01004023">
    <property type="protein sequence ID" value="SOQ43474.1"/>
    <property type="molecule type" value="Genomic_DNA"/>
</dbReference>
<dbReference type="InterPro" id="IPR036188">
    <property type="entry name" value="FAD/NAD-bd_sf"/>
</dbReference>
<dbReference type="GO" id="GO:0050660">
    <property type="term" value="F:flavin adenine dinucleotide binding"/>
    <property type="evidence" value="ECO:0007669"/>
    <property type="project" value="InterPro"/>
</dbReference>
<dbReference type="InterPro" id="IPR000172">
    <property type="entry name" value="GMC_OxRdtase_N"/>
</dbReference>
<dbReference type="PANTHER" id="PTHR11552:SF186">
    <property type="entry name" value="GLUCOSE-METHANOL-CHOLINE OXIDOREDUCTASE N-TERMINAL DOMAIN-CONTAINING PROTEIN"/>
    <property type="match status" value="1"/>
</dbReference>
<dbReference type="Pfam" id="PF05199">
    <property type="entry name" value="GMC_oxred_C"/>
    <property type="match status" value="3"/>
</dbReference>
<feature type="domain" description="Glucose-methanol-choline oxidoreductase N-terminal" evidence="4">
    <location>
        <begin position="108"/>
        <end position="131"/>
    </location>
</feature>
<dbReference type="PROSITE" id="PS00623">
    <property type="entry name" value="GMC_OXRED_1"/>
    <property type="match status" value="3"/>
</dbReference>
<feature type="domain" description="Glucose-methanol-choline oxidoreductase N-terminal" evidence="5">
    <location>
        <begin position="1751"/>
        <end position="1765"/>
    </location>
</feature>
<dbReference type="Gene3D" id="3.30.560.10">
    <property type="entry name" value="Glucose Oxidase, domain 3"/>
    <property type="match status" value="3"/>
</dbReference>
<dbReference type="PANTHER" id="PTHR11552">
    <property type="entry name" value="GLUCOSE-METHANOL-CHOLINE GMC OXIDOREDUCTASE"/>
    <property type="match status" value="1"/>
</dbReference>
<feature type="domain" description="Glucose-methanol-choline oxidoreductase N-terminal" evidence="5">
    <location>
        <begin position="1108"/>
        <end position="1122"/>
    </location>
</feature>
<organism evidence="6">
    <name type="scientific">Spodoptera frugiperda</name>
    <name type="common">Fall armyworm</name>
    <dbReference type="NCBI Taxonomy" id="7108"/>
    <lineage>
        <taxon>Eukaryota</taxon>
        <taxon>Metazoa</taxon>
        <taxon>Ecdysozoa</taxon>
        <taxon>Arthropoda</taxon>
        <taxon>Hexapoda</taxon>
        <taxon>Insecta</taxon>
        <taxon>Pterygota</taxon>
        <taxon>Neoptera</taxon>
        <taxon>Endopterygota</taxon>
        <taxon>Lepidoptera</taxon>
        <taxon>Glossata</taxon>
        <taxon>Ditrysia</taxon>
        <taxon>Noctuoidea</taxon>
        <taxon>Noctuidae</taxon>
        <taxon>Amphipyrinae</taxon>
        <taxon>Spodoptera</taxon>
    </lineage>
</organism>
<dbReference type="SUPFAM" id="SSF54373">
    <property type="entry name" value="FAD-linked reductases, C-terminal domain"/>
    <property type="match status" value="3"/>
</dbReference>
<dbReference type="Gene3D" id="3.50.50.60">
    <property type="entry name" value="FAD/NAD(P)-binding domain"/>
    <property type="match status" value="3"/>
</dbReference>
<dbReference type="GO" id="GO:0016614">
    <property type="term" value="F:oxidoreductase activity, acting on CH-OH group of donors"/>
    <property type="evidence" value="ECO:0007669"/>
    <property type="project" value="InterPro"/>
</dbReference>
<dbReference type="OrthoDB" id="269227at2759"/>
<keyword evidence="2" id="KW-0285">Flavoprotein</keyword>
<comment type="similarity">
    <text evidence="1 2">Belongs to the GMC oxidoreductase family.</text>
</comment>
<feature type="domain" description="Glucose-methanol-choline oxidoreductase N-terminal" evidence="4">
    <location>
        <begin position="930"/>
        <end position="953"/>
    </location>
</feature>
<dbReference type="SUPFAM" id="SSF51905">
    <property type="entry name" value="FAD/NAD(P)-binding domain"/>
    <property type="match status" value="3"/>
</dbReference>
<feature type="domain" description="Glucose-methanol-choline oxidoreductase N-terminal" evidence="4">
    <location>
        <begin position="1573"/>
        <end position="1596"/>
    </location>
</feature>
<evidence type="ECO:0000256" key="2">
    <source>
        <dbReference type="RuleBase" id="RU003968"/>
    </source>
</evidence>
<keyword evidence="2" id="KW-0274">FAD</keyword>
<accession>A0A2H1VTB0</accession>
<evidence type="ECO:0000256" key="1">
    <source>
        <dbReference type="ARBA" id="ARBA00010790"/>
    </source>
</evidence>
<feature type="domain" description="Glucose-methanol-choline oxidoreductase N-terminal" evidence="5">
    <location>
        <begin position="283"/>
        <end position="297"/>
    </location>
</feature>
<dbReference type="PROSITE" id="PS00624">
    <property type="entry name" value="GMC_OXRED_2"/>
    <property type="match status" value="3"/>
</dbReference>
<proteinExistence type="inferred from homology"/>
<dbReference type="Pfam" id="PF00732">
    <property type="entry name" value="GMC_oxred_N"/>
    <property type="match status" value="3"/>
</dbReference>
<dbReference type="InterPro" id="IPR007867">
    <property type="entry name" value="GMC_OxRtase_C"/>
</dbReference>
<reference evidence="6" key="1">
    <citation type="submission" date="2016-07" db="EMBL/GenBank/DDBJ databases">
        <authorList>
            <person name="Bretaudeau A."/>
        </authorList>
    </citation>
    <scope>NUCLEOTIDE SEQUENCE</scope>
    <source>
        <strain evidence="6">Rice</strain>
        <tissue evidence="6">Whole body</tissue>
    </source>
</reference>
<evidence type="ECO:0000313" key="6">
    <source>
        <dbReference type="EMBL" id="SOQ43474.1"/>
    </source>
</evidence>
<sequence length="2060" mass="231487">MAIHLYRPDIEDAENRVRDHPFVQLYDTYDFIIVGGGSAGSVLANRLSENPNWKVLLLEAGQDENVLSEVPVLFPVLQTSSIDWQFLTEPSDAYCLSMVDRKCKWPRGKVLGGSSVLNAMLYIRGNKRDYDNWERMGNQGWGYDSVLPYFLKAEDMRIPEHQNDPYHRTGGPLTVEYFAYEHPITRDILKAGEQLGYEIRDVNGEFQTGFTRSQATVREGLRCSTAKAYLRPSSKRENLHVSVHSLVEKVLIDEHNTAYGVQFRKHGQERIVKASKEVILSAGAIQSPQLLMLSGIGDADHLKDVGIHPIVNLFGVGKNLQDHIAMGGHSFLFDNPYKNGTPYCFNLPEVLTVASLVDFSVHKSGPLYSMMEAEAMAFVNTKYQDPSEDHPDIQLFIAPTADNLDGGWFGKRANGLTDDTYAALYEDILYESSFSIVPLLLRPKSRGYLKLRDGNPNSPPLIYPNYFSDPQDINVLVEGARIVQDIVNQPALKELNARPNPRRNPGCAGHELMSKEHLECQARHHSLTIYHPVGTCAMGPAEDPGAVVDSRLKVYGINKLRVVDGSIMPKIVSGNTNAPIIMIAEKAADMIKEDWNEVILQPTHTSRPDPAYQQNTKPENDEPTKIQLKTSPDLFNETKSIFPSLFSYPESKRGYGIGTQIATQSYTTEKRLLPALSKTWPRKIARPNSRIRPQNPLRNYLYGRPRGRFNPYYPQNIPNYGANYGLPRPSLPYPRTSDQLHKNLRSEPKYLYFYGGDRTNYYRKGEAPEVNIADERKKCKLWLYYNGEKYEAKMSWACDPALTANIVNSYQTVGPLFMQTLQTFFAAQCALVGDHLWPADAIDKVLEDPYYDFIVVGAGSAGSTLAHRLSEVPEWKVLLVEAGGNPTLNTEIPHLFYNNMRSPQDWAYKTQPQDGACRSYTAKGCAWPRGKALGGSSSINFMFYVRGNRADYDEWAADGNYGWSYDEVLPYFIKSEKFTGIYNEQNKKYHNWEGNLNVAVDKESHDFEHMIINAAVELGLKNSSDINGESQMGVMTSQTTTKDGTRFSTARAFLNPIKDRKNFHVIKHAQATKVLFVPGTNIVSGVMIHKDGKDIVVNVKKELILSAGAINSPHILLLSGIGPRKHLEDMKIEVKADLPVGENLQDHLYVPTFYTKPGDKNYYSIEKIVKNFAQYVLEGTGPLINTSPNRVISFINTTDPESTASDMQFHYFVLPPGVYNVLDIFQKHGLNDEAYTKFKKMNEDKYTLVIYNTLLKPKSAGKILLASKNPFEAPLLFADYYKDPEDMATVIRAMKQHSLRLGETKALKEAGFKLDWLDIDACKKFDKSSDDYLDCISRELTWSLYHPTSTAKMGPDGDETSVVDPELRVRKVKGLRVVDASIMPSVIRGNTNAPSIMIGEKGADMIKKFWLNKRTELVRLAIQRLVVDRPAMHPLAKMSWACNPAVTSMILDSYQVAGPLFVQTLQTLFAAQCALTSDHLWPDDATESVLQDPNYDFIVVGAGSAGSVVANRLSEVPDWKVLLVEAGGNPALTTEVPQLFYSNMGTSLDWGYKTEPQNACRSYTTKGCAWPRGKVLGGSSSINGMFYVRANKADYDEWAADGNYGWSYDEILPYFKKSENFTGEFTEERSKYHGRDGPINIVEPTEPNVFEQLIIQAAVEIGLKNLSDVNGAEQMGITACQSNIKDNYRYSTARAFLSNVRDRKNLHVMKNALVTKVLFHSGTKSVKGIQITKDGQDIIVNAKKEVILSGGAINSPQILMLSGIGPKQHLEDLDIEVIEDLPVGENLQDHVFAPVFYSKEAGEQFTSIEAISAAFVEYLLKGTGIFKNTSPHRVISFMNTTHPDSSMPDIQHHHLVMPPSVSNMVDVFEKHGFDDNIYQQYSELNKNNFMMHVYSVVLRPKSKGKIILKSKNPHEYPLIHANYFDDPEDVKTMIRSMRQYALKLGETKTFEAAGWKLKWMKIDTCDALEKESDEYLECIARELTFSLYHPTSTVKMGPKTDKTAVVDPELRVYNVKGLRVIDASIMPDIVRGNTNAPTIMIAERGSDMIKEAWLNKHTEL</sequence>
<evidence type="ECO:0000259" key="5">
    <source>
        <dbReference type="PROSITE" id="PS00624"/>
    </source>
</evidence>
<dbReference type="InterPro" id="IPR012132">
    <property type="entry name" value="GMC_OxRdtase"/>
</dbReference>
<protein>
    <submittedName>
        <fullName evidence="6">SFRICE_011312</fullName>
    </submittedName>
</protein>
<feature type="region of interest" description="Disordered" evidence="3">
    <location>
        <begin position="603"/>
        <end position="625"/>
    </location>
</feature>
<evidence type="ECO:0000259" key="4">
    <source>
        <dbReference type="PROSITE" id="PS00623"/>
    </source>
</evidence>
<evidence type="ECO:0000256" key="3">
    <source>
        <dbReference type="SAM" id="MobiDB-lite"/>
    </source>
</evidence>
<gene>
    <name evidence="6" type="ORF">SFRICE_011312</name>
</gene>